<dbReference type="Gene3D" id="3.40.1280.10">
    <property type="match status" value="1"/>
</dbReference>
<dbReference type="EMBL" id="LR783514">
    <property type="protein sequence ID" value="CAB3227240.1"/>
    <property type="molecule type" value="mRNA"/>
</dbReference>
<evidence type="ECO:0000256" key="8">
    <source>
        <dbReference type="ARBA" id="ARBA00078957"/>
    </source>
</evidence>
<organism evidence="13">
    <name type="scientific">Phallusia mammillata</name>
    <dbReference type="NCBI Taxonomy" id="59560"/>
    <lineage>
        <taxon>Eukaryota</taxon>
        <taxon>Metazoa</taxon>
        <taxon>Chordata</taxon>
        <taxon>Tunicata</taxon>
        <taxon>Ascidiacea</taxon>
        <taxon>Phlebobranchia</taxon>
        <taxon>Ascidiidae</taxon>
        <taxon>Phallusia</taxon>
    </lineage>
</organism>
<evidence type="ECO:0000256" key="12">
    <source>
        <dbReference type="ARBA" id="ARBA00093639"/>
    </source>
</evidence>
<dbReference type="InterPro" id="IPR029028">
    <property type="entry name" value="Alpha/beta_knot_MTases"/>
</dbReference>
<dbReference type="GO" id="GO:0008168">
    <property type="term" value="F:methyltransferase activity"/>
    <property type="evidence" value="ECO:0007669"/>
    <property type="project" value="UniProtKB-KW"/>
</dbReference>
<dbReference type="FunFam" id="2.40.50.140:FF:000170">
    <property type="entry name" value="SPOUT domain containing methyltransferase 1"/>
    <property type="match status" value="1"/>
</dbReference>
<dbReference type="CDD" id="cd18086">
    <property type="entry name" value="HsC9orf114-like"/>
    <property type="match status" value="1"/>
</dbReference>
<dbReference type="SUPFAM" id="SSF50249">
    <property type="entry name" value="Nucleic acid-binding proteins"/>
    <property type="match status" value="1"/>
</dbReference>
<dbReference type="Pfam" id="PF02598">
    <property type="entry name" value="Methyltrn_RNA_3"/>
    <property type="match status" value="1"/>
</dbReference>
<dbReference type="PANTHER" id="PTHR12150:SF13">
    <property type="entry name" value="METHYLTRANSFERASE C9ORF114-RELATED"/>
    <property type="match status" value="1"/>
</dbReference>
<comment type="subunit">
    <text evidence="6">Interacts with INCA1.</text>
</comment>
<dbReference type="GO" id="GO:0072686">
    <property type="term" value="C:mitotic spindle"/>
    <property type="evidence" value="ECO:0007669"/>
    <property type="project" value="TreeGrafter"/>
</dbReference>
<dbReference type="InterPro" id="IPR012340">
    <property type="entry name" value="NA-bd_OB-fold"/>
</dbReference>
<dbReference type="GO" id="GO:0051661">
    <property type="term" value="P:maintenance of centrosome location"/>
    <property type="evidence" value="ECO:0007669"/>
    <property type="project" value="TreeGrafter"/>
</dbReference>
<proteinExistence type="evidence at transcript level"/>
<evidence type="ECO:0000256" key="5">
    <source>
        <dbReference type="ARBA" id="ARBA00022679"/>
    </source>
</evidence>
<evidence type="ECO:0000256" key="6">
    <source>
        <dbReference type="ARBA" id="ARBA00062137"/>
    </source>
</evidence>
<reference evidence="13" key="1">
    <citation type="submission" date="2020-04" db="EMBL/GenBank/DDBJ databases">
        <authorList>
            <person name="Neveu A P."/>
        </authorList>
    </citation>
    <scope>NUCLEOTIDE SEQUENCE</scope>
    <source>
        <tissue evidence="13">Whole embryo</tissue>
    </source>
</reference>
<dbReference type="Gene3D" id="2.40.50.140">
    <property type="entry name" value="Nucleic acid-binding proteins"/>
    <property type="match status" value="1"/>
</dbReference>
<protein>
    <recommendedName>
        <fullName evidence="12">28S rRNA (uridine-N(3))-methyltransferase</fullName>
    </recommendedName>
    <alternativeName>
        <fullName evidence="7">Centromere protein 32</fullName>
    </alternativeName>
    <alternativeName>
        <fullName evidence="9">Kinetochore-associated protein</fullName>
    </alternativeName>
    <alternativeName>
        <fullName evidence="8">SPOUT domain-containing methyltransferase 1</fullName>
    </alternativeName>
</protein>
<evidence type="ECO:0000256" key="2">
    <source>
        <dbReference type="ARBA" id="ARBA00009841"/>
    </source>
</evidence>
<dbReference type="GO" id="GO:0035198">
    <property type="term" value="F:miRNA binding"/>
    <property type="evidence" value="ECO:0007669"/>
    <property type="project" value="TreeGrafter"/>
</dbReference>
<evidence type="ECO:0000256" key="1">
    <source>
        <dbReference type="ARBA" id="ARBA00004496"/>
    </source>
</evidence>
<sequence>MREDADSPYREGVVLDRPIKSGKGSFVNCGTVKLVQIDKVLQPNVRVTVKMLPETEKHKKYFEGRVVPPETPRTHGALYWGYTIRLASSLSHVLTQCPFRDSGKYDVTIGTSEKGDPVDDFQLEGFKHLLIVFGGVKGLEAGLDNDEELIGISEPRHLFDYYLNTCPIQGSRTIRTEEAILVSLSALRPVVFK</sequence>
<keyword evidence="3" id="KW-0963">Cytoplasm</keyword>
<dbReference type="GO" id="GO:0035196">
    <property type="term" value="P:miRNA processing"/>
    <property type="evidence" value="ECO:0007669"/>
    <property type="project" value="TreeGrafter"/>
</dbReference>
<keyword evidence="5" id="KW-0808">Transferase</keyword>
<evidence type="ECO:0000256" key="7">
    <source>
        <dbReference type="ARBA" id="ARBA00075627"/>
    </source>
</evidence>
<comment type="function">
    <text evidence="11">S-adenosyl-L-methionine-dependent methyltransferase that specifically methylates the N3 position of a uridine in 28S rRNA. Required for association of the centrosomes with the poles of the bipolar mitotic spindle during metaphase. Also involved in chromosome alignment. May promote centrosome maturation probably by recruiting A-kinase anchor protein AKAP9 to centrosomes in early mitosis. Binds specifically to miRNA MIR145 hairpin, regulates MIR145 expression at a postranscriptional level.</text>
</comment>
<evidence type="ECO:0000256" key="10">
    <source>
        <dbReference type="ARBA" id="ARBA00093228"/>
    </source>
</evidence>
<dbReference type="SUPFAM" id="SSF75217">
    <property type="entry name" value="alpha/beta knot"/>
    <property type="match status" value="1"/>
</dbReference>
<evidence type="ECO:0000256" key="9">
    <source>
        <dbReference type="ARBA" id="ARBA00079311"/>
    </source>
</evidence>
<gene>
    <name evidence="13" type="primary">C9orf114</name>
</gene>
<accession>A0A6F9D8P0</accession>
<dbReference type="InterPro" id="IPR029026">
    <property type="entry name" value="tRNA_m1G_MTases_N"/>
</dbReference>
<evidence type="ECO:0000256" key="4">
    <source>
        <dbReference type="ARBA" id="ARBA00022603"/>
    </source>
</evidence>
<dbReference type="InterPro" id="IPR003750">
    <property type="entry name" value="Put_MeTrfase-C9orf114-like"/>
</dbReference>
<keyword evidence="4" id="KW-0489">Methyltransferase</keyword>
<evidence type="ECO:0000256" key="11">
    <source>
        <dbReference type="ARBA" id="ARBA00093377"/>
    </source>
</evidence>
<comment type="subcellular location">
    <subcellularLocation>
        <location evidence="1">Cytoplasm</location>
    </subcellularLocation>
</comment>
<name>A0A6F9D8P0_9ASCI</name>
<evidence type="ECO:0000313" key="13">
    <source>
        <dbReference type="EMBL" id="CAB3227240.1"/>
    </source>
</evidence>
<dbReference type="AlphaFoldDB" id="A0A6F9D8P0"/>
<comment type="catalytic activity">
    <reaction evidence="10">
        <text>uridine in 28S rRNA + S-adenosyl-L-methionine = N(3)-methyluridine in 28S rRNA + S-adenosyl-L-homocysteine + H(+)</text>
        <dbReference type="Rhea" id="RHEA:83635"/>
        <dbReference type="Rhea" id="RHEA-COMP:20178"/>
        <dbReference type="Rhea" id="RHEA-COMP:20181"/>
        <dbReference type="ChEBI" id="CHEBI:15378"/>
        <dbReference type="ChEBI" id="CHEBI:57856"/>
        <dbReference type="ChEBI" id="CHEBI:59789"/>
        <dbReference type="ChEBI" id="CHEBI:65315"/>
        <dbReference type="ChEBI" id="CHEBI:74502"/>
    </reaction>
    <physiologicalReaction direction="left-to-right" evidence="10">
        <dbReference type="Rhea" id="RHEA:83636"/>
    </physiologicalReaction>
</comment>
<dbReference type="GO" id="GO:0031616">
    <property type="term" value="C:spindle pole centrosome"/>
    <property type="evidence" value="ECO:0007669"/>
    <property type="project" value="TreeGrafter"/>
</dbReference>
<dbReference type="GO" id="GO:0000776">
    <property type="term" value="C:kinetochore"/>
    <property type="evidence" value="ECO:0007669"/>
    <property type="project" value="TreeGrafter"/>
</dbReference>
<comment type="similarity">
    <text evidence="2">Belongs to the class IV-like SAM-binding methyltransferase superfamily.</text>
</comment>
<dbReference type="GO" id="GO:0032259">
    <property type="term" value="P:methylation"/>
    <property type="evidence" value="ECO:0007669"/>
    <property type="project" value="UniProtKB-KW"/>
</dbReference>
<dbReference type="PANTHER" id="PTHR12150">
    <property type="entry name" value="CLASS IV SAM-BINDING METHYLTRANSFERASE-RELATED"/>
    <property type="match status" value="1"/>
</dbReference>
<dbReference type="GO" id="GO:0005737">
    <property type="term" value="C:cytoplasm"/>
    <property type="evidence" value="ECO:0007669"/>
    <property type="project" value="UniProtKB-SubCell"/>
</dbReference>
<evidence type="ECO:0000256" key="3">
    <source>
        <dbReference type="ARBA" id="ARBA00022490"/>
    </source>
</evidence>